<dbReference type="AlphaFoldDB" id="A0A2T7P1H1"/>
<feature type="compositionally biased region" description="Low complexity" evidence="1">
    <location>
        <begin position="48"/>
        <end position="59"/>
    </location>
</feature>
<protein>
    <submittedName>
        <fullName evidence="2">Uncharacterized protein</fullName>
    </submittedName>
</protein>
<sequence length="73" mass="8037">MLVKEAGGCWKHAGPESMSRSLFSSAPRLAWPRPFSRDRVACGDVSSIPATTTTRTSHPPTHHRPQPRVMTVI</sequence>
<evidence type="ECO:0000313" key="3">
    <source>
        <dbReference type="Proteomes" id="UP000245119"/>
    </source>
</evidence>
<name>A0A2T7P1H1_POMCA</name>
<feature type="region of interest" description="Disordered" evidence="1">
    <location>
        <begin position="48"/>
        <end position="73"/>
    </location>
</feature>
<comment type="caution">
    <text evidence="2">The sequence shown here is derived from an EMBL/GenBank/DDBJ whole genome shotgun (WGS) entry which is preliminary data.</text>
</comment>
<accession>A0A2T7P1H1</accession>
<dbReference type="EMBL" id="PZQS01000007">
    <property type="protein sequence ID" value="PVD27256.1"/>
    <property type="molecule type" value="Genomic_DNA"/>
</dbReference>
<proteinExistence type="predicted"/>
<gene>
    <name evidence="2" type="ORF">C0Q70_12411</name>
</gene>
<evidence type="ECO:0000313" key="2">
    <source>
        <dbReference type="EMBL" id="PVD27256.1"/>
    </source>
</evidence>
<keyword evidence="3" id="KW-1185">Reference proteome</keyword>
<organism evidence="2 3">
    <name type="scientific">Pomacea canaliculata</name>
    <name type="common">Golden apple snail</name>
    <dbReference type="NCBI Taxonomy" id="400727"/>
    <lineage>
        <taxon>Eukaryota</taxon>
        <taxon>Metazoa</taxon>
        <taxon>Spiralia</taxon>
        <taxon>Lophotrochozoa</taxon>
        <taxon>Mollusca</taxon>
        <taxon>Gastropoda</taxon>
        <taxon>Caenogastropoda</taxon>
        <taxon>Architaenioglossa</taxon>
        <taxon>Ampullarioidea</taxon>
        <taxon>Ampullariidae</taxon>
        <taxon>Pomacea</taxon>
    </lineage>
</organism>
<dbReference type="Proteomes" id="UP000245119">
    <property type="component" value="Linkage Group LG7"/>
</dbReference>
<reference evidence="2 3" key="1">
    <citation type="submission" date="2018-04" db="EMBL/GenBank/DDBJ databases">
        <title>The genome of golden apple snail Pomacea canaliculata provides insight into stress tolerance and invasive adaptation.</title>
        <authorList>
            <person name="Liu C."/>
            <person name="Liu B."/>
            <person name="Ren Y."/>
            <person name="Zhang Y."/>
            <person name="Wang H."/>
            <person name="Li S."/>
            <person name="Jiang F."/>
            <person name="Yin L."/>
            <person name="Zhang G."/>
            <person name="Qian W."/>
            <person name="Fan W."/>
        </authorList>
    </citation>
    <scope>NUCLEOTIDE SEQUENCE [LARGE SCALE GENOMIC DNA]</scope>
    <source>
        <strain evidence="2">SZHN2017</strain>
        <tissue evidence="2">Muscle</tissue>
    </source>
</reference>
<evidence type="ECO:0000256" key="1">
    <source>
        <dbReference type="SAM" id="MobiDB-lite"/>
    </source>
</evidence>